<evidence type="ECO:0000313" key="2">
    <source>
        <dbReference type="EMBL" id="KAK1531253.1"/>
    </source>
</evidence>
<comment type="caution">
    <text evidence="2">The sequence shown here is derived from an EMBL/GenBank/DDBJ whole genome shotgun (WGS) entry which is preliminary data.</text>
</comment>
<feature type="region of interest" description="Disordered" evidence="1">
    <location>
        <begin position="44"/>
        <end position="76"/>
    </location>
</feature>
<organism evidence="2 3">
    <name type="scientific">Colletotrichum paranaense</name>
    <dbReference type="NCBI Taxonomy" id="1914294"/>
    <lineage>
        <taxon>Eukaryota</taxon>
        <taxon>Fungi</taxon>
        <taxon>Dikarya</taxon>
        <taxon>Ascomycota</taxon>
        <taxon>Pezizomycotina</taxon>
        <taxon>Sordariomycetes</taxon>
        <taxon>Hypocreomycetidae</taxon>
        <taxon>Glomerellales</taxon>
        <taxon>Glomerellaceae</taxon>
        <taxon>Colletotrichum</taxon>
        <taxon>Colletotrichum acutatum species complex</taxon>
    </lineage>
</organism>
<reference evidence="2 3" key="1">
    <citation type="submission" date="2016-10" db="EMBL/GenBank/DDBJ databases">
        <title>The genome sequence of Colletotrichum fioriniae PJ7.</title>
        <authorList>
            <person name="Baroncelli R."/>
        </authorList>
    </citation>
    <scope>NUCLEOTIDE SEQUENCE [LARGE SCALE GENOMIC DNA]</scope>
    <source>
        <strain evidence="2 3">IMI 384185</strain>
    </source>
</reference>
<dbReference type="Proteomes" id="UP001241169">
    <property type="component" value="Unassembled WGS sequence"/>
</dbReference>
<keyword evidence="3" id="KW-1185">Reference proteome</keyword>
<dbReference type="EMBL" id="MOPA01000009">
    <property type="protein sequence ID" value="KAK1531253.1"/>
    <property type="molecule type" value="Genomic_DNA"/>
</dbReference>
<proteinExistence type="predicted"/>
<gene>
    <name evidence="2" type="ORF">CPAR01_10902</name>
</gene>
<sequence>MTARQMQHGVAGVGDNRGSSLTVCRMHPQSLIRRNVVHFHVSNRTKQTVGSSRRPNRRCQRMPSAARQEQRSHSAHGAEKMAAALVLFHLGSGGEAEICLLGKVRSTDGDIKGPDPSLSPVYGARHPWMAPQQLKIPPVSADVRWLVDGLELLELLEGLGMDGKTT</sequence>
<evidence type="ECO:0000256" key="1">
    <source>
        <dbReference type="SAM" id="MobiDB-lite"/>
    </source>
</evidence>
<dbReference type="GeneID" id="85379061"/>
<protein>
    <submittedName>
        <fullName evidence="2">Uncharacterized protein</fullName>
    </submittedName>
</protein>
<feature type="compositionally biased region" description="Polar residues" evidence="1">
    <location>
        <begin position="44"/>
        <end position="53"/>
    </location>
</feature>
<dbReference type="RefSeq" id="XP_060345510.1">
    <property type="nucleotide sequence ID" value="XM_060495162.1"/>
</dbReference>
<accession>A0ABQ9SAS5</accession>
<evidence type="ECO:0000313" key="3">
    <source>
        <dbReference type="Proteomes" id="UP001241169"/>
    </source>
</evidence>
<name>A0ABQ9SAS5_9PEZI</name>